<dbReference type="EMBL" id="JNVU01000029">
    <property type="protein sequence ID" value="KEI44096.1"/>
    <property type="molecule type" value="Genomic_DNA"/>
</dbReference>
<dbReference type="RefSeq" id="WP_029719929.1">
    <property type="nucleotide sequence ID" value="NZ_JAJUIW010000058.1"/>
</dbReference>
<evidence type="ECO:0008006" key="4">
    <source>
        <dbReference type="Google" id="ProtNLM"/>
    </source>
</evidence>
<organism evidence="2 3">
    <name type="scientific">Saccharopolyspora rectivirgula</name>
    <dbReference type="NCBI Taxonomy" id="28042"/>
    <lineage>
        <taxon>Bacteria</taxon>
        <taxon>Bacillati</taxon>
        <taxon>Actinomycetota</taxon>
        <taxon>Actinomycetes</taxon>
        <taxon>Pseudonocardiales</taxon>
        <taxon>Pseudonocardiaceae</taxon>
        <taxon>Saccharopolyspora</taxon>
    </lineage>
</organism>
<feature type="transmembrane region" description="Helical" evidence="1">
    <location>
        <begin position="147"/>
        <end position="173"/>
    </location>
</feature>
<dbReference type="PANTHER" id="PTHR42305:SF1">
    <property type="entry name" value="MEMBRANE PROTEIN RV1733C-RELATED"/>
    <property type="match status" value="1"/>
</dbReference>
<evidence type="ECO:0000313" key="3">
    <source>
        <dbReference type="Proteomes" id="UP000031419"/>
    </source>
</evidence>
<dbReference type="InterPro" id="IPR039708">
    <property type="entry name" value="MT1774/Rv1733c-like"/>
</dbReference>
<feature type="transmembrane region" description="Helical" evidence="1">
    <location>
        <begin position="29"/>
        <end position="51"/>
    </location>
</feature>
<keyword evidence="1" id="KW-1133">Transmembrane helix</keyword>
<evidence type="ECO:0000256" key="1">
    <source>
        <dbReference type="SAM" id="Phobius"/>
    </source>
</evidence>
<gene>
    <name evidence="2" type="ORF">GU90_11495</name>
</gene>
<keyword evidence="3" id="KW-1185">Reference proteome</keyword>
<dbReference type="Proteomes" id="UP000031419">
    <property type="component" value="Unassembled WGS sequence"/>
</dbReference>
<dbReference type="AlphaFoldDB" id="A0A073AXN6"/>
<sequence length="201" mass="21316">MVAALKAHAAWLVNAMFTGNPLCRPIDRVAAGLSILLLTAALIAVPATGLFGKSLHADLTLRAQRIAAESRQVTAVLLTDPEPVVTASGGYGHTGRNSIATVQWRSDNGLHTKQIMVRSDARRGDEVTLWVDKAGNKITPPAGPGSILVSVVVATGALLVLIETACFAAIAAVQGLARRYAMRGWEREWVLMRRGGSSSQR</sequence>
<reference evidence="2 3" key="1">
    <citation type="submission" date="2014-06" db="EMBL/GenBank/DDBJ databases">
        <title>Saccharopolyspora rectivirgula DSM-43113 Genome sequencing.</title>
        <authorList>
            <person name="Barrera C."/>
            <person name="Millon L."/>
            <person name="Rognon B."/>
            <person name="Zaugg C."/>
            <person name="Monod M."/>
        </authorList>
    </citation>
    <scope>NUCLEOTIDE SEQUENCE [LARGE SCALE GENOMIC DNA]</scope>
    <source>
        <strain evidence="2 3">DSM 43113</strain>
    </source>
</reference>
<keyword evidence="1" id="KW-0812">Transmembrane</keyword>
<comment type="caution">
    <text evidence="2">The sequence shown here is derived from an EMBL/GenBank/DDBJ whole genome shotgun (WGS) entry which is preliminary data.</text>
</comment>
<keyword evidence="1" id="KW-0472">Membrane</keyword>
<dbReference type="OrthoDB" id="4542680at2"/>
<accession>A0A073AXN6</accession>
<dbReference type="STRING" id="28042.GU90_11495"/>
<dbReference type="PANTHER" id="PTHR42305">
    <property type="entry name" value="MEMBRANE PROTEIN RV1733C-RELATED"/>
    <property type="match status" value="1"/>
</dbReference>
<evidence type="ECO:0000313" key="2">
    <source>
        <dbReference type="EMBL" id="KEI44096.1"/>
    </source>
</evidence>
<name>A0A073AXN6_9PSEU</name>
<protein>
    <recommendedName>
        <fullName evidence="4">Transmembrane protein</fullName>
    </recommendedName>
</protein>
<proteinExistence type="predicted"/>